<organism evidence="4 5">
    <name type="scientific">Tychonema bourrellyi FEM_GT703</name>
    <dbReference type="NCBI Taxonomy" id="2040638"/>
    <lineage>
        <taxon>Bacteria</taxon>
        <taxon>Bacillati</taxon>
        <taxon>Cyanobacteriota</taxon>
        <taxon>Cyanophyceae</taxon>
        <taxon>Oscillatoriophycideae</taxon>
        <taxon>Oscillatoriales</taxon>
        <taxon>Microcoleaceae</taxon>
        <taxon>Tychonema</taxon>
    </lineage>
</organism>
<keyword evidence="5" id="KW-1185">Reference proteome</keyword>
<comment type="caution">
    <text evidence="4">The sequence shown here is derived from an EMBL/GenBank/DDBJ whole genome shotgun (WGS) entry which is preliminary data.</text>
</comment>
<gene>
    <name evidence="4" type="ORF">CP500_012870</name>
</gene>
<feature type="compositionally biased region" description="Low complexity" evidence="2">
    <location>
        <begin position="1"/>
        <end position="13"/>
    </location>
</feature>
<reference evidence="4" key="1">
    <citation type="submission" date="2017-10" db="EMBL/GenBank/DDBJ databases">
        <title>Draft genome sequence of the planktic cyanobacteria Tychonema bourrellyi isolated from alpine lentic freshwater.</title>
        <authorList>
            <person name="Tett A."/>
            <person name="Armanini F."/>
            <person name="Asnicar F."/>
            <person name="Boscaini A."/>
            <person name="Pasolli E."/>
            <person name="Zolfo M."/>
            <person name="Donati C."/>
            <person name="Salmaso N."/>
            <person name="Segata N."/>
        </authorList>
    </citation>
    <scope>NUCLEOTIDE SEQUENCE</scope>
    <source>
        <strain evidence="4">FEM_GT703</strain>
    </source>
</reference>
<keyword evidence="1" id="KW-0175">Coiled coil</keyword>
<sequence>MTPQLQTQPLPTKQPEKVLYPDSDGQPMSDNTLQFAWIAKLKEGCEALFKDNPTVFVAGDLLWYPVEGDNKTRRAPDAMVVFGRPKGYRGSYQQWLEDNITPQVVFEILSPRNTLSEMALKLQFYSHFGVEEYYLYDPQRNDLTGWQRDETGLTVIESLDGWVSPRLGVRFVFAEPELEVIRPDGKRFLSYVELMEQRDEIEQQRDEIEQQRDRMAAKLKELGIDPTQL</sequence>
<dbReference type="PANTHER" id="PTHR33352:SF2">
    <property type="entry name" value="SLL0995 PROTEIN"/>
    <property type="match status" value="1"/>
</dbReference>
<dbReference type="Pfam" id="PF05685">
    <property type="entry name" value="Uma2"/>
    <property type="match status" value="1"/>
</dbReference>
<feature type="domain" description="Putative restriction endonuclease" evidence="3">
    <location>
        <begin position="51"/>
        <end position="154"/>
    </location>
</feature>
<name>A0A2G4EZX2_9CYAN</name>
<dbReference type="PANTHER" id="PTHR33352">
    <property type="entry name" value="SLR1095 PROTEIN"/>
    <property type="match status" value="1"/>
</dbReference>
<dbReference type="GO" id="GO:0004519">
    <property type="term" value="F:endonuclease activity"/>
    <property type="evidence" value="ECO:0007669"/>
    <property type="project" value="UniProtKB-KW"/>
</dbReference>
<proteinExistence type="predicted"/>
<evidence type="ECO:0000256" key="2">
    <source>
        <dbReference type="SAM" id="MobiDB-lite"/>
    </source>
</evidence>
<dbReference type="AlphaFoldDB" id="A0A2G4EZX2"/>
<feature type="coiled-coil region" evidence="1">
    <location>
        <begin position="191"/>
        <end position="225"/>
    </location>
</feature>
<protein>
    <submittedName>
        <fullName evidence="4">Uma2 family endonuclease</fullName>
    </submittedName>
</protein>
<dbReference type="SUPFAM" id="SSF52980">
    <property type="entry name" value="Restriction endonuclease-like"/>
    <property type="match status" value="1"/>
</dbReference>
<feature type="region of interest" description="Disordered" evidence="2">
    <location>
        <begin position="1"/>
        <end position="26"/>
    </location>
</feature>
<dbReference type="RefSeq" id="WP_096829212.1">
    <property type="nucleotide sequence ID" value="NZ_NXIB02000067.1"/>
</dbReference>
<accession>A0A2G4EZX2</accession>
<dbReference type="EMBL" id="NXIB02000067">
    <property type="protein sequence ID" value="PHX55053.1"/>
    <property type="molecule type" value="Genomic_DNA"/>
</dbReference>
<evidence type="ECO:0000259" key="3">
    <source>
        <dbReference type="Pfam" id="PF05685"/>
    </source>
</evidence>
<dbReference type="Proteomes" id="UP000226442">
    <property type="component" value="Unassembled WGS sequence"/>
</dbReference>
<dbReference type="CDD" id="cd06260">
    <property type="entry name" value="DUF820-like"/>
    <property type="match status" value="1"/>
</dbReference>
<keyword evidence="4" id="KW-0378">Hydrolase</keyword>
<dbReference type="Gene3D" id="3.90.1570.10">
    <property type="entry name" value="tt1808, chain A"/>
    <property type="match status" value="1"/>
</dbReference>
<dbReference type="InterPro" id="IPR008538">
    <property type="entry name" value="Uma2"/>
</dbReference>
<dbReference type="InterPro" id="IPR012296">
    <property type="entry name" value="Nuclease_put_TT1808"/>
</dbReference>
<keyword evidence="4" id="KW-0255">Endonuclease</keyword>
<keyword evidence="4" id="KW-0540">Nuclease</keyword>
<evidence type="ECO:0000256" key="1">
    <source>
        <dbReference type="SAM" id="Coils"/>
    </source>
</evidence>
<evidence type="ECO:0000313" key="4">
    <source>
        <dbReference type="EMBL" id="PHX55053.1"/>
    </source>
</evidence>
<evidence type="ECO:0000313" key="5">
    <source>
        <dbReference type="Proteomes" id="UP000226442"/>
    </source>
</evidence>
<dbReference type="OrthoDB" id="483276at2"/>
<dbReference type="InterPro" id="IPR011335">
    <property type="entry name" value="Restrct_endonuc-II-like"/>
</dbReference>